<dbReference type="SUPFAM" id="SSF57625">
    <property type="entry name" value="Invertebrate chitin-binding proteins"/>
    <property type="match status" value="3"/>
</dbReference>
<protein>
    <recommendedName>
        <fullName evidence="7">Chitin-binding type-2 domain-containing protein</fullName>
    </recommendedName>
</protein>
<dbReference type="EMBL" id="CAXKWB010027283">
    <property type="protein sequence ID" value="CAL4131676.1"/>
    <property type="molecule type" value="Genomic_DNA"/>
</dbReference>
<feature type="domain" description="Chitin-binding type-2" evidence="7">
    <location>
        <begin position="17"/>
        <end position="75"/>
    </location>
</feature>
<dbReference type="Gene3D" id="2.170.140.10">
    <property type="entry name" value="Chitin binding domain"/>
    <property type="match status" value="3"/>
</dbReference>
<feature type="chain" id="PRO_5043315371" description="Chitin-binding type-2 domain-containing protein" evidence="6">
    <location>
        <begin position="17"/>
        <end position="242"/>
    </location>
</feature>
<dbReference type="Proteomes" id="UP001497623">
    <property type="component" value="Unassembled WGS sequence"/>
</dbReference>
<accession>A0AAV2RLN8</accession>
<feature type="domain" description="Chitin-binding type-2" evidence="7">
    <location>
        <begin position="155"/>
        <end position="221"/>
    </location>
</feature>
<keyword evidence="9" id="KW-1185">Reference proteome</keyword>
<keyword evidence="5" id="KW-0325">Glycoprotein</keyword>
<evidence type="ECO:0000259" key="7">
    <source>
        <dbReference type="PROSITE" id="PS50940"/>
    </source>
</evidence>
<dbReference type="GO" id="GO:0005576">
    <property type="term" value="C:extracellular region"/>
    <property type="evidence" value="ECO:0007669"/>
    <property type="project" value="InterPro"/>
</dbReference>
<dbReference type="Pfam" id="PF01607">
    <property type="entry name" value="CBM_14"/>
    <property type="match status" value="3"/>
</dbReference>
<dbReference type="InterPro" id="IPR002557">
    <property type="entry name" value="Chitin-bd_dom"/>
</dbReference>
<dbReference type="PANTHER" id="PTHR23301:SF0">
    <property type="entry name" value="CHITIN-BINDING TYPE-2 DOMAIN-CONTAINING PROTEIN-RELATED"/>
    <property type="match status" value="1"/>
</dbReference>
<dbReference type="SMART" id="SM00494">
    <property type="entry name" value="ChtBD2"/>
    <property type="match status" value="3"/>
</dbReference>
<gene>
    <name evidence="8" type="ORF">MNOR_LOCUS26814</name>
</gene>
<keyword evidence="2 6" id="KW-0732">Signal</keyword>
<evidence type="ECO:0000256" key="6">
    <source>
        <dbReference type="SAM" id="SignalP"/>
    </source>
</evidence>
<evidence type="ECO:0000256" key="5">
    <source>
        <dbReference type="ARBA" id="ARBA00023180"/>
    </source>
</evidence>
<feature type="signal peptide" evidence="6">
    <location>
        <begin position="1"/>
        <end position="16"/>
    </location>
</feature>
<proteinExistence type="predicted"/>
<evidence type="ECO:0000256" key="4">
    <source>
        <dbReference type="ARBA" id="ARBA00023157"/>
    </source>
</evidence>
<keyword evidence="3" id="KW-0677">Repeat</keyword>
<evidence type="ECO:0000313" key="8">
    <source>
        <dbReference type="EMBL" id="CAL4131676.1"/>
    </source>
</evidence>
<evidence type="ECO:0000256" key="1">
    <source>
        <dbReference type="ARBA" id="ARBA00022669"/>
    </source>
</evidence>
<evidence type="ECO:0000256" key="2">
    <source>
        <dbReference type="ARBA" id="ARBA00022729"/>
    </source>
</evidence>
<keyword evidence="1" id="KW-0147">Chitin-binding</keyword>
<sequence>MYRLSLLLACAGVALAQFQCTEDGFYVDPNQCDKYYDCYRGSTVEKLCPDGLVFDYTLGPKVEQCNYPFLVDCPETKSLQPAQPYGIECPRRNGYFEHEDPSNCMDYYECTGGQFVLRSCAAGLVFDEFSGACVWEAANVRSGCLEPAALVLENGFHCNQTARLAANGHQLIHTRFVDLDDCRSFYVCLDGKRPTKQGCPIETVFDDISLECKPAEQVAGCECYYYPPNECPFEGNNLGPAQ</sequence>
<dbReference type="PROSITE" id="PS50940">
    <property type="entry name" value="CHIT_BIND_II"/>
    <property type="match status" value="3"/>
</dbReference>
<evidence type="ECO:0000256" key="3">
    <source>
        <dbReference type="ARBA" id="ARBA00022737"/>
    </source>
</evidence>
<keyword evidence="4" id="KW-1015">Disulfide bond</keyword>
<dbReference type="PANTHER" id="PTHR23301">
    <property type="entry name" value="CHITIN BINDING PERITROPHIN-A"/>
    <property type="match status" value="1"/>
</dbReference>
<dbReference type="InterPro" id="IPR036508">
    <property type="entry name" value="Chitin-bd_dom_sf"/>
</dbReference>
<feature type="domain" description="Chitin-binding type-2" evidence="7">
    <location>
        <begin position="86"/>
        <end position="146"/>
    </location>
</feature>
<evidence type="ECO:0000313" key="9">
    <source>
        <dbReference type="Proteomes" id="UP001497623"/>
    </source>
</evidence>
<name>A0AAV2RLN8_MEGNR</name>
<dbReference type="GO" id="GO:0008061">
    <property type="term" value="F:chitin binding"/>
    <property type="evidence" value="ECO:0007669"/>
    <property type="project" value="UniProtKB-KW"/>
</dbReference>
<dbReference type="AlphaFoldDB" id="A0AAV2RLN8"/>
<organism evidence="8 9">
    <name type="scientific">Meganyctiphanes norvegica</name>
    <name type="common">Northern krill</name>
    <name type="synonym">Thysanopoda norvegica</name>
    <dbReference type="NCBI Taxonomy" id="48144"/>
    <lineage>
        <taxon>Eukaryota</taxon>
        <taxon>Metazoa</taxon>
        <taxon>Ecdysozoa</taxon>
        <taxon>Arthropoda</taxon>
        <taxon>Crustacea</taxon>
        <taxon>Multicrustacea</taxon>
        <taxon>Malacostraca</taxon>
        <taxon>Eumalacostraca</taxon>
        <taxon>Eucarida</taxon>
        <taxon>Euphausiacea</taxon>
        <taxon>Euphausiidae</taxon>
        <taxon>Meganyctiphanes</taxon>
    </lineage>
</organism>
<dbReference type="InterPro" id="IPR051940">
    <property type="entry name" value="Chitin_bind-dev_reg"/>
</dbReference>
<reference evidence="8 9" key="1">
    <citation type="submission" date="2024-05" db="EMBL/GenBank/DDBJ databases">
        <authorList>
            <person name="Wallberg A."/>
        </authorList>
    </citation>
    <scope>NUCLEOTIDE SEQUENCE [LARGE SCALE GENOMIC DNA]</scope>
</reference>
<comment type="caution">
    <text evidence="8">The sequence shown here is derived from an EMBL/GenBank/DDBJ whole genome shotgun (WGS) entry which is preliminary data.</text>
</comment>